<sequence length="225" mass="25318">MTLFIVVTIIILVVGIVFLGAQSPIQKKTRHKFLAKFANFTEGKAKEIEGRANSFCVQFAFEGQDFVFEDIEETGFSGFINKGYLKVKTKSALTLHFMEKEGRMGIRSDIIKMSDVEKVDVEKERLKLPKTLDVMQIFTNDVKMVNALLAEERVAKIFTHFKNKDSRGAPFLALKVTNGEVILEFCSKEASSNPALSSLHDNISLMETYADQLLVVTKKLNELVV</sequence>
<accession>A0A3B1DKS2</accession>
<evidence type="ECO:0008006" key="2">
    <source>
        <dbReference type="Google" id="ProtNLM"/>
    </source>
</evidence>
<evidence type="ECO:0000313" key="1">
    <source>
        <dbReference type="EMBL" id="VAX35590.1"/>
    </source>
</evidence>
<protein>
    <recommendedName>
        <fullName evidence="2">DUF3137 domain-containing protein</fullName>
    </recommendedName>
</protein>
<dbReference type="EMBL" id="UOGJ01000067">
    <property type="protein sequence ID" value="VAX35590.1"/>
    <property type="molecule type" value="Genomic_DNA"/>
</dbReference>
<gene>
    <name evidence="1" type="ORF">MNBD_UNCLBAC01-1901</name>
</gene>
<reference evidence="1" key="1">
    <citation type="submission" date="2018-06" db="EMBL/GenBank/DDBJ databases">
        <authorList>
            <person name="Zhirakovskaya E."/>
        </authorList>
    </citation>
    <scope>NUCLEOTIDE SEQUENCE</scope>
</reference>
<proteinExistence type="predicted"/>
<dbReference type="AlphaFoldDB" id="A0A3B1DKS2"/>
<organism evidence="1">
    <name type="scientific">hydrothermal vent metagenome</name>
    <dbReference type="NCBI Taxonomy" id="652676"/>
    <lineage>
        <taxon>unclassified sequences</taxon>
        <taxon>metagenomes</taxon>
        <taxon>ecological metagenomes</taxon>
    </lineage>
</organism>
<name>A0A3B1DKS2_9ZZZZ</name>